<dbReference type="Proteomes" id="UP000077202">
    <property type="component" value="Unassembled WGS sequence"/>
</dbReference>
<keyword evidence="2" id="KW-1185">Reference proteome</keyword>
<name>A0A176WS09_MARPO</name>
<dbReference type="AlphaFoldDB" id="A0A176WS09"/>
<evidence type="ECO:0000313" key="1">
    <source>
        <dbReference type="EMBL" id="OAE35391.1"/>
    </source>
</evidence>
<dbReference type="EMBL" id="LVLJ01000172">
    <property type="protein sequence ID" value="OAE35391.1"/>
    <property type="molecule type" value="Genomic_DNA"/>
</dbReference>
<proteinExistence type="predicted"/>
<protein>
    <submittedName>
        <fullName evidence="1">Uncharacterized protein</fullName>
    </submittedName>
</protein>
<accession>A0A176WS09</accession>
<gene>
    <name evidence="1" type="ORF">AXG93_2587s1060</name>
</gene>
<sequence>MVPTEEEADGRRERARGQVLKGGAASGRWFVWGRSFLWQKGWSEELWRRSAAAAAANNSSCSKSEARLGVWPGITPLRMLCKSFRVTASHVEQLREWIRSFTEDTCGPKAANFAALW</sequence>
<organism evidence="1 2">
    <name type="scientific">Marchantia polymorpha subsp. ruderalis</name>
    <dbReference type="NCBI Taxonomy" id="1480154"/>
    <lineage>
        <taxon>Eukaryota</taxon>
        <taxon>Viridiplantae</taxon>
        <taxon>Streptophyta</taxon>
        <taxon>Embryophyta</taxon>
        <taxon>Marchantiophyta</taxon>
        <taxon>Marchantiopsida</taxon>
        <taxon>Marchantiidae</taxon>
        <taxon>Marchantiales</taxon>
        <taxon>Marchantiaceae</taxon>
        <taxon>Marchantia</taxon>
    </lineage>
</organism>
<evidence type="ECO:0000313" key="2">
    <source>
        <dbReference type="Proteomes" id="UP000077202"/>
    </source>
</evidence>
<comment type="caution">
    <text evidence="1">The sequence shown here is derived from an EMBL/GenBank/DDBJ whole genome shotgun (WGS) entry which is preliminary data.</text>
</comment>
<reference evidence="1" key="1">
    <citation type="submission" date="2016-03" db="EMBL/GenBank/DDBJ databases">
        <title>Mechanisms controlling the formation of the plant cell surface in tip-growing cells are functionally conserved among land plants.</title>
        <authorList>
            <person name="Honkanen S."/>
            <person name="Jones V.A."/>
            <person name="Morieri G."/>
            <person name="Champion C."/>
            <person name="Hetherington A.J."/>
            <person name="Kelly S."/>
            <person name="Saint-Marcoux D."/>
            <person name="Proust H."/>
            <person name="Prescott H."/>
            <person name="Dolan L."/>
        </authorList>
    </citation>
    <scope>NUCLEOTIDE SEQUENCE [LARGE SCALE GENOMIC DNA]</scope>
    <source>
        <tissue evidence="1">Whole gametophyte</tissue>
    </source>
</reference>